<evidence type="ECO:0000259" key="8">
    <source>
        <dbReference type="Pfam" id="PF00933"/>
    </source>
</evidence>
<dbReference type="EMBL" id="VYSG01000001">
    <property type="protein sequence ID" value="NEG69328.1"/>
    <property type="molecule type" value="Genomic_DNA"/>
</dbReference>
<dbReference type="Gene3D" id="3.20.20.300">
    <property type="entry name" value="Glycoside hydrolase, family 3, N-terminal domain"/>
    <property type="match status" value="1"/>
</dbReference>
<feature type="transmembrane region" description="Helical" evidence="7">
    <location>
        <begin position="114"/>
        <end position="134"/>
    </location>
</feature>
<dbReference type="EC" id="3.2.1.52" evidence="3"/>
<evidence type="ECO:0000256" key="1">
    <source>
        <dbReference type="ARBA" id="ARBA00001231"/>
    </source>
</evidence>
<evidence type="ECO:0000256" key="6">
    <source>
        <dbReference type="SAM" id="MobiDB-lite"/>
    </source>
</evidence>
<dbReference type="InterPro" id="IPR017853">
    <property type="entry name" value="GH"/>
</dbReference>
<sequence>MRRGPESVKNMHFPRLREANLQRPARRQSPTLSPPTGSRRHETPTRSPCGRRLNTTSRPPRCATMGPMTAQHPGSGNAGHHDSHDEDARKARHPGSGTAVRHATDRPRSPLRTALFVATTVVVAVALVVGVWFFGGRTWLRAQAAKVRDSAAELSQDIERQTSPDKDDKNGKEATASPTTAAGLAEQAVDGMTVEEQCAQLVMMPLSYGEDPSAVEGYVKDSKVGSVLLMGNWTSGTAGVKQATAALQSYATGSGQIPLFIAVDQEGGQVQHLKGAGFSTIPSAYEQGQMSVGELREYAQQWGGQLATAGVNIDLAPSVDTVVIDRASNAPIGALDRDFGLDADGNAEHAVAFIQGMAAASVGTAVKHFPGLGAVTGNTDFTSGDATVDTVTSVDSIQMDAFKKAIQDGDPDMVMMSLATYTNLDPDHPACFSSYIIQDILRKQIGYDGVVISDSLSASAVSGYDSSQLGVLFVQAGGDLICINDRSLTEDILDGMVEEASQSTDFAAQVKAAATRVLTLKYQMNLDQKNQ</sequence>
<evidence type="ECO:0000313" key="10">
    <source>
        <dbReference type="Proteomes" id="UP000469292"/>
    </source>
</evidence>
<dbReference type="PANTHER" id="PTHR30480">
    <property type="entry name" value="BETA-HEXOSAMINIDASE-RELATED"/>
    <property type="match status" value="1"/>
</dbReference>
<dbReference type="AlphaFoldDB" id="A0A6I5MXL9"/>
<comment type="similarity">
    <text evidence="2">Belongs to the glycosyl hydrolase 3 family.</text>
</comment>
<keyword evidence="10" id="KW-1185">Reference proteome</keyword>
<feature type="domain" description="Glycoside hydrolase family 3 N-terminal" evidence="8">
    <location>
        <begin position="193"/>
        <end position="520"/>
    </location>
</feature>
<evidence type="ECO:0000256" key="7">
    <source>
        <dbReference type="SAM" id="Phobius"/>
    </source>
</evidence>
<evidence type="ECO:0000256" key="2">
    <source>
        <dbReference type="ARBA" id="ARBA00005336"/>
    </source>
</evidence>
<dbReference type="Proteomes" id="UP000469292">
    <property type="component" value="Unassembled WGS sequence"/>
</dbReference>
<dbReference type="PANTHER" id="PTHR30480:SF13">
    <property type="entry name" value="BETA-HEXOSAMINIDASE"/>
    <property type="match status" value="1"/>
</dbReference>
<protein>
    <recommendedName>
        <fullName evidence="3">beta-N-acetylhexosaminidase</fullName>
        <ecNumber evidence="3">3.2.1.52</ecNumber>
    </recommendedName>
</protein>
<dbReference type="InterPro" id="IPR019800">
    <property type="entry name" value="Glyco_hydro_3_AS"/>
</dbReference>
<dbReference type="GO" id="GO:0004563">
    <property type="term" value="F:beta-N-acetylhexosaminidase activity"/>
    <property type="evidence" value="ECO:0007669"/>
    <property type="project" value="UniProtKB-EC"/>
</dbReference>
<gene>
    <name evidence="9" type="ORF">F6S87_01545</name>
</gene>
<feature type="region of interest" description="Disordered" evidence="6">
    <location>
        <begin position="153"/>
        <end position="182"/>
    </location>
</feature>
<comment type="catalytic activity">
    <reaction evidence="1">
        <text>Hydrolysis of terminal non-reducing N-acetyl-D-hexosamine residues in N-acetyl-beta-D-hexosaminides.</text>
        <dbReference type="EC" id="3.2.1.52"/>
    </reaction>
</comment>
<feature type="region of interest" description="Disordered" evidence="6">
    <location>
        <begin position="1"/>
        <end position="106"/>
    </location>
</feature>
<keyword evidence="7" id="KW-0812">Transmembrane</keyword>
<accession>A0A6I5MXL9</accession>
<keyword evidence="5" id="KW-0326">Glycosidase</keyword>
<dbReference type="InterPro" id="IPR036962">
    <property type="entry name" value="Glyco_hydro_3_N_sf"/>
</dbReference>
<dbReference type="GO" id="GO:0009254">
    <property type="term" value="P:peptidoglycan turnover"/>
    <property type="evidence" value="ECO:0007669"/>
    <property type="project" value="TreeGrafter"/>
</dbReference>
<dbReference type="SUPFAM" id="SSF51445">
    <property type="entry name" value="(Trans)glycosidases"/>
    <property type="match status" value="1"/>
</dbReference>
<reference evidence="9 10" key="1">
    <citation type="submission" date="2019-09" db="EMBL/GenBank/DDBJ databases">
        <title>Phylogenetic characterization of a novel taxon of the genus Bifidobacterium: Bifidobacterium choloepi sp. nov.</title>
        <authorList>
            <person name="Modesto M."/>
            <person name="Satti M."/>
        </authorList>
    </citation>
    <scope>NUCLEOTIDE SEQUENCE [LARGE SCALE GENOMIC DNA]</scope>
    <source>
        <strain evidence="9 10">BRDM6</strain>
    </source>
</reference>
<evidence type="ECO:0000256" key="5">
    <source>
        <dbReference type="ARBA" id="ARBA00023295"/>
    </source>
</evidence>
<keyword evidence="7" id="KW-1133">Transmembrane helix</keyword>
<organism evidence="9 10">
    <name type="scientific">Bifidobacterium choloepi</name>
    <dbReference type="NCBI Taxonomy" id="2614131"/>
    <lineage>
        <taxon>Bacteria</taxon>
        <taxon>Bacillati</taxon>
        <taxon>Actinomycetota</taxon>
        <taxon>Actinomycetes</taxon>
        <taxon>Bifidobacteriales</taxon>
        <taxon>Bifidobacteriaceae</taxon>
        <taxon>Bifidobacterium</taxon>
    </lineage>
</organism>
<proteinExistence type="inferred from homology"/>
<dbReference type="Pfam" id="PF00933">
    <property type="entry name" value="Glyco_hydro_3"/>
    <property type="match status" value="1"/>
</dbReference>
<evidence type="ECO:0000313" key="9">
    <source>
        <dbReference type="EMBL" id="NEG69328.1"/>
    </source>
</evidence>
<feature type="compositionally biased region" description="Basic and acidic residues" evidence="6">
    <location>
        <begin position="79"/>
        <end position="89"/>
    </location>
</feature>
<keyword evidence="7" id="KW-0472">Membrane</keyword>
<keyword evidence="4 9" id="KW-0378">Hydrolase</keyword>
<feature type="compositionally biased region" description="Basic and acidic residues" evidence="6">
    <location>
        <begin position="153"/>
        <end position="172"/>
    </location>
</feature>
<dbReference type="GO" id="GO:0005975">
    <property type="term" value="P:carbohydrate metabolic process"/>
    <property type="evidence" value="ECO:0007669"/>
    <property type="project" value="InterPro"/>
</dbReference>
<dbReference type="PROSITE" id="PS00775">
    <property type="entry name" value="GLYCOSYL_HYDROL_F3"/>
    <property type="match status" value="1"/>
</dbReference>
<dbReference type="InterPro" id="IPR001764">
    <property type="entry name" value="Glyco_hydro_3_N"/>
</dbReference>
<evidence type="ECO:0000256" key="4">
    <source>
        <dbReference type="ARBA" id="ARBA00022801"/>
    </source>
</evidence>
<name>A0A6I5MXL9_9BIFI</name>
<dbReference type="InterPro" id="IPR050226">
    <property type="entry name" value="NagZ_Beta-hexosaminidase"/>
</dbReference>
<comment type="caution">
    <text evidence="9">The sequence shown here is derived from an EMBL/GenBank/DDBJ whole genome shotgun (WGS) entry which is preliminary data.</text>
</comment>
<evidence type="ECO:0000256" key="3">
    <source>
        <dbReference type="ARBA" id="ARBA00012663"/>
    </source>
</evidence>